<reference evidence="1 2" key="1">
    <citation type="submission" date="2015-05" db="EMBL/GenBank/DDBJ databases">
        <title>A genomic and transcriptomic approach to investigate the blue pigment phenotype in Pseudomonas fluorescens.</title>
        <authorList>
            <person name="Andreani N.A."/>
            <person name="Cardazzo B."/>
        </authorList>
    </citation>
    <scope>NUCLEOTIDE SEQUENCE [LARGE SCALE GENOMIC DNA]</scope>
    <source>
        <strain evidence="1 2">Ps_22</strain>
    </source>
</reference>
<gene>
    <name evidence="1" type="ORF">PFLmoz3_02646</name>
</gene>
<dbReference type="AlphaFoldDB" id="A0A109LHS3"/>
<protein>
    <submittedName>
        <fullName evidence="1">Uncharacterized protein</fullName>
    </submittedName>
</protein>
<name>A0A109LHS3_PSEFL</name>
<dbReference type="Proteomes" id="UP000061348">
    <property type="component" value="Unassembled WGS sequence"/>
</dbReference>
<evidence type="ECO:0000313" key="2">
    <source>
        <dbReference type="Proteomes" id="UP000061348"/>
    </source>
</evidence>
<organism evidence="1 2">
    <name type="scientific">Pseudomonas fluorescens</name>
    <dbReference type="NCBI Taxonomy" id="294"/>
    <lineage>
        <taxon>Bacteria</taxon>
        <taxon>Pseudomonadati</taxon>
        <taxon>Pseudomonadota</taxon>
        <taxon>Gammaproteobacteria</taxon>
        <taxon>Pseudomonadales</taxon>
        <taxon>Pseudomonadaceae</taxon>
        <taxon>Pseudomonas</taxon>
    </lineage>
</organism>
<comment type="caution">
    <text evidence="1">The sequence shown here is derived from an EMBL/GenBank/DDBJ whole genome shotgun (WGS) entry which is preliminary data.</text>
</comment>
<accession>A0A109LHS3</accession>
<evidence type="ECO:0000313" key="1">
    <source>
        <dbReference type="EMBL" id="KWV87709.1"/>
    </source>
</evidence>
<proteinExistence type="predicted"/>
<dbReference type="EMBL" id="LCYA01000067">
    <property type="protein sequence ID" value="KWV87709.1"/>
    <property type="molecule type" value="Genomic_DNA"/>
</dbReference>
<sequence>MASRLVGISGGLGRLGGAAGHVLGGGAHFVGCGGHLINLTVLLLHAGAGLRGNSGGLVGGAAGVLHRAFDLGNDRLQLVEETVEPAGQLAQFVLFGIGQAPGQVAFAAGDILKHVRHAEDWPGHAACHQPHQDQADHGGQQAQAQFQQGAFGVVGVQLVFQRFGGGDQDFFRYIQQYAPRLTAGNRRKRRQYLELVVGAQAAGLGTAGQGTGQLCAAGRVDLLQALAEFAGIRAVASQ</sequence>